<feature type="signal peptide" evidence="2">
    <location>
        <begin position="1"/>
        <end position="28"/>
    </location>
</feature>
<evidence type="ECO:0000313" key="5">
    <source>
        <dbReference type="Proteomes" id="UP000321168"/>
    </source>
</evidence>
<feature type="domain" description="Secretion system C-terminal sorting" evidence="3">
    <location>
        <begin position="267"/>
        <end position="330"/>
    </location>
</feature>
<comment type="caution">
    <text evidence="4">The sequence shown here is derived from an EMBL/GenBank/DDBJ whole genome shotgun (WGS) entry which is preliminary data.</text>
</comment>
<dbReference type="InterPro" id="IPR026444">
    <property type="entry name" value="Secre_tail"/>
</dbReference>
<dbReference type="AlphaFoldDB" id="A0A5C6UTM9"/>
<protein>
    <submittedName>
        <fullName evidence="4">T9SS type A sorting domain-containing protein</fullName>
    </submittedName>
</protein>
<dbReference type="OrthoDB" id="9792152at2"/>
<reference evidence="4 5" key="1">
    <citation type="submission" date="2019-08" db="EMBL/GenBank/DDBJ databases">
        <title>Genome of Luteibaculum oceani JCM 18817.</title>
        <authorList>
            <person name="Bowman J.P."/>
        </authorList>
    </citation>
    <scope>NUCLEOTIDE SEQUENCE [LARGE SCALE GENOMIC DNA]</scope>
    <source>
        <strain evidence="4 5">JCM 18817</strain>
    </source>
</reference>
<evidence type="ECO:0000313" key="4">
    <source>
        <dbReference type="EMBL" id="TXC75596.1"/>
    </source>
</evidence>
<organism evidence="4 5">
    <name type="scientific">Luteibaculum oceani</name>
    <dbReference type="NCBI Taxonomy" id="1294296"/>
    <lineage>
        <taxon>Bacteria</taxon>
        <taxon>Pseudomonadati</taxon>
        <taxon>Bacteroidota</taxon>
        <taxon>Flavobacteriia</taxon>
        <taxon>Flavobacteriales</taxon>
        <taxon>Luteibaculaceae</taxon>
        <taxon>Luteibaculum</taxon>
    </lineage>
</organism>
<evidence type="ECO:0000256" key="2">
    <source>
        <dbReference type="SAM" id="SignalP"/>
    </source>
</evidence>
<keyword evidence="5" id="KW-1185">Reference proteome</keyword>
<evidence type="ECO:0000259" key="3">
    <source>
        <dbReference type="Pfam" id="PF18962"/>
    </source>
</evidence>
<dbReference type="NCBIfam" id="TIGR04183">
    <property type="entry name" value="Por_Secre_tail"/>
    <property type="match status" value="1"/>
</dbReference>
<proteinExistence type="predicted"/>
<name>A0A5C6UTM9_9FLAO</name>
<sequence>MNKSRMKYTLSSFLVLVFIGLQAQYAPAPPSELTTAIHKDSSVIVNWAKSCVVQRGFIDANRPSKTYTFQDSTSNRAFFGVDSNAVGKSFGPGDVVSLGDLGKAILSFNPPIVNGPGYDFVVFENGFKLSGENNFYLELARVGVIVNPNDSAVYFSTYSETPFDQQLSDAEGINPEFIHGLAGKYPYPYGTPFDLSDLAISIPEGASISGIVIQDVGGMISSDLVTKDLLGRPINDPYPTAYHTGGFDLMAVGVINQALPDAVDVNIYPNPVDANGTVFFGEQVETVCLYSLSGELIAKGQNVDRLKLTGLQQGLYLLNLEDGAMSKALKLSVNALDH</sequence>
<dbReference type="Proteomes" id="UP000321168">
    <property type="component" value="Unassembled WGS sequence"/>
</dbReference>
<gene>
    <name evidence="4" type="ORF">FRX97_11815</name>
</gene>
<dbReference type="Pfam" id="PF18962">
    <property type="entry name" value="Por_Secre_tail"/>
    <property type="match status" value="1"/>
</dbReference>
<keyword evidence="1 2" id="KW-0732">Signal</keyword>
<feature type="chain" id="PRO_5023021095" evidence="2">
    <location>
        <begin position="29"/>
        <end position="338"/>
    </location>
</feature>
<evidence type="ECO:0000256" key="1">
    <source>
        <dbReference type="ARBA" id="ARBA00022729"/>
    </source>
</evidence>
<accession>A0A5C6UTM9</accession>
<dbReference type="EMBL" id="VORB01000013">
    <property type="protein sequence ID" value="TXC75596.1"/>
    <property type="molecule type" value="Genomic_DNA"/>
</dbReference>